<protein>
    <submittedName>
        <fullName evidence="1">Uncharacterized protein</fullName>
    </submittedName>
</protein>
<organism evidence="1">
    <name type="scientific">bioreactor metagenome</name>
    <dbReference type="NCBI Taxonomy" id="1076179"/>
    <lineage>
        <taxon>unclassified sequences</taxon>
        <taxon>metagenomes</taxon>
        <taxon>ecological metagenomes</taxon>
    </lineage>
</organism>
<accession>A0A644ZQR4</accession>
<proteinExistence type="predicted"/>
<gene>
    <name evidence="1" type="ORF">SDC9_89770</name>
</gene>
<dbReference type="AlphaFoldDB" id="A0A644ZQR4"/>
<comment type="caution">
    <text evidence="1">The sequence shown here is derived from an EMBL/GenBank/DDBJ whole genome shotgun (WGS) entry which is preliminary data.</text>
</comment>
<name>A0A644ZQR4_9ZZZZ</name>
<sequence>MHSPPDTNKFHRFYPRNIADGAGFIEILNQMGFHQFSRGLCDYNAAPRSFEWCCCSYADSVGPGPESRSEKQRVCRILHQVHLGIINKLCFVNTHAVFWGNNGQRCVCLCDFAQWCMSVQRFVGKFVRRNPPCTVVARKAEFSILGNYKKTVCSAFRENIPKCNPVIINPEFNAETPFG</sequence>
<evidence type="ECO:0000313" key="1">
    <source>
        <dbReference type="EMBL" id="MPM43097.1"/>
    </source>
</evidence>
<dbReference type="EMBL" id="VSSQ01009973">
    <property type="protein sequence ID" value="MPM43097.1"/>
    <property type="molecule type" value="Genomic_DNA"/>
</dbReference>
<reference evidence="1" key="1">
    <citation type="submission" date="2019-08" db="EMBL/GenBank/DDBJ databases">
        <authorList>
            <person name="Kucharzyk K."/>
            <person name="Murdoch R.W."/>
            <person name="Higgins S."/>
            <person name="Loffler F."/>
        </authorList>
    </citation>
    <scope>NUCLEOTIDE SEQUENCE</scope>
</reference>